<feature type="compositionally biased region" description="Low complexity" evidence="1">
    <location>
        <begin position="13"/>
        <end position="26"/>
    </location>
</feature>
<dbReference type="OrthoDB" id="195736at2759"/>
<evidence type="ECO:0000313" key="3">
    <source>
        <dbReference type="Proteomes" id="UP000580250"/>
    </source>
</evidence>
<dbReference type="Proteomes" id="UP000580250">
    <property type="component" value="Unassembled WGS sequence"/>
</dbReference>
<evidence type="ECO:0000256" key="1">
    <source>
        <dbReference type="SAM" id="MobiDB-lite"/>
    </source>
</evidence>
<feature type="compositionally biased region" description="Polar residues" evidence="1">
    <location>
        <begin position="27"/>
        <end position="49"/>
    </location>
</feature>
<accession>A0A6V7TP66</accession>
<feature type="region of interest" description="Disordered" evidence="1">
    <location>
        <begin position="1"/>
        <end position="49"/>
    </location>
</feature>
<protein>
    <submittedName>
        <fullName evidence="2">Uncharacterized protein</fullName>
    </submittedName>
</protein>
<proteinExistence type="predicted"/>
<sequence>MGIDQQSFLMSRNGNFNGTTNSNGFSVRSTNNLHQQQNSATNSLERNRSRQQMGWLNDGMEPELYNELYNYPPSLGELRQDHIEGNQHNGSWFDTDL</sequence>
<reference evidence="2 3" key="1">
    <citation type="submission" date="2020-08" db="EMBL/GenBank/DDBJ databases">
        <authorList>
            <person name="Koutsovoulos G."/>
            <person name="Danchin GJ E."/>
        </authorList>
    </citation>
    <scope>NUCLEOTIDE SEQUENCE [LARGE SCALE GENOMIC DNA]</scope>
</reference>
<comment type="caution">
    <text evidence="2">The sequence shown here is derived from an EMBL/GenBank/DDBJ whole genome shotgun (WGS) entry which is preliminary data.</text>
</comment>
<gene>
    <name evidence="2" type="ORF">MENT_LOCUS2732</name>
</gene>
<name>A0A6V7TP66_MELEN</name>
<organism evidence="2 3">
    <name type="scientific">Meloidogyne enterolobii</name>
    <name type="common">Root-knot nematode worm</name>
    <name type="synonym">Meloidogyne mayaguensis</name>
    <dbReference type="NCBI Taxonomy" id="390850"/>
    <lineage>
        <taxon>Eukaryota</taxon>
        <taxon>Metazoa</taxon>
        <taxon>Ecdysozoa</taxon>
        <taxon>Nematoda</taxon>
        <taxon>Chromadorea</taxon>
        <taxon>Rhabditida</taxon>
        <taxon>Tylenchina</taxon>
        <taxon>Tylenchomorpha</taxon>
        <taxon>Tylenchoidea</taxon>
        <taxon>Meloidogynidae</taxon>
        <taxon>Meloidogyninae</taxon>
        <taxon>Meloidogyne</taxon>
    </lineage>
</organism>
<dbReference type="EMBL" id="CAJEWN010000008">
    <property type="protein sequence ID" value="CAD2129712.1"/>
    <property type="molecule type" value="Genomic_DNA"/>
</dbReference>
<feature type="compositionally biased region" description="Polar residues" evidence="1">
    <location>
        <begin position="1"/>
        <end position="12"/>
    </location>
</feature>
<evidence type="ECO:0000313" key="2">
    <source>
        <dbReference type="EMBL" id="CAD2129712.1"/>
    </source>
</evidence>
<dbReference type="AlphaFoldDB" id="A0A6V7TP66"/>